<sequence>MSDDFKRKLIEYKNGKLSEEERAEVEQELVKMEAYQAYLDEMLEGDEDPKDKSQSIRSANDSKMHKREARLLRRGKWKARYGTVLTLISLFIWFTFLSSIGTALFYSLGNPGYGNTDRHVIEAAIAVGYPNMEVHLSSDAGPYFNMKVKSPVTKTVGKEHMEVGDFSASFLLNWMRLYDFSWTDRGANVNAVFQYPGSSGFNSDQAWERLEKLPEGTVAEAFISYKRFYTTDEILQQFKGKEMDPVWFAVDSGEASARLREFSGGVETNPIGFPTNPVWLPEDGVQSNRSEQKTGFLTLEKTSLTSYPSLDVYGSGDLRDQNFVKTLKVLVKHKFIAKRLIPFVDLKETLAYVEKNGVKIYGAVVTGPTKEILKLKNDPEVSAIGVGKVALWNW</sequence>
<feature type="domain" description="Sigma factor regulator N-terminal" evidence="3">
    <location>
        <begin position="71"/>
        <end position="160"/>
    </location>
</feature>
<keyword evidence="5" id="KW-1185">Reference proteome</keyword>
<dbReference type="Pfam" id="PF13791">
    <property type="entry name" value="Sigma_reg_C"/>
    <property type="match status" value="1"/>
</dbReference>
<keyword evidence="1" id="KW-0472">Membrane</keyword>
<keyword evidence="1" id="KW-0812">Transmembrane</keyword>
<feature type="domain" description="Sigma factor regulator C-terminal" evidence="2">
    <location>
        <begin position="210"/>
        <end position="387"/>
    </location>
</feature>
<protein>
    <recommendedName>
        <fullName evidence="6">Anti-sigma factor</fullName>
    </recommendedName>
</protein>
<dbReference type="EMBL" id="WUBI01000001">
    <property type="protein sequence ID" value="MWV44564.1"/>
    <property type="molecule type" value="Genomic_DNA"/>
</dbReference>
<accession>A0A7X3IIG9</accession>
<comment type="caution">
    <text evidence="4">The sequence shown here is derived from an EMBL/GenBank/DDBJ whole genome shotgun (WGS) entry which is preliminary data.</text>
</comment>
<dbReference type="InterPro" id="IPR029101">
    <property type="entry name" value="Sigma_reg_N"/>
</dbReference>
<feature type="transmembrane region" description="Helical" evidence="1">
    <location>
        <begin position="81"/>
        <end position="106"/>
    </location>
</feature>
<evidence type="ECO:0000313" key="5">
    <source>
        <dbReference type="Proteomes" id="UP000460318"/>
    </source>
</evidence>
<gene>
    <name evidence="4" type="ORF">GRF59_13095</name>
</gene>
<proteinExistence type="predicted"/>
<dbReference type="InterPro" id="IPR025672">
    <property type="entry name" value="Sigma_reg_C_dom"/>
</dbReference>
<dbReference type="AlphaFoldDB" id="A0A7X3IIG9"/>
<organism evidence="4 5">
    <name type="scientific">Paenibacillus dendrobii</name>
    <dbReference type="NCBI Taxonomy" id="2691084"/>
    <lineage>
        <taxon>Bacteria</taxon>
        <taxon>Bacillati</taxon>
        <taxon>Bacillota</taxon>
        <taxon>Bacilli</taxon>
        <taxon>Bacillales</taxon>
        <taxon>Paenibacillaceae</taxon>
        <taxon>Paenibacillus</taxon>
    </lineage>
</organism>
<name>A0A7X3IIG9_9BACL</name>
<evidence type="ECO:0000256" key="1">
    <source>
        <dbReference type="SAM" id="Phobius"/>
    </source>
</evidence>
<evidence type="ECO:0000259" key="2">
    <source>
        <dbReference type="Pfam" id="PF13791"/>
    </source>
</evidence>
<evidence type="ECO:0008006" key="6">
    <source>
        <dbReference type="Google" id="ProtNLM"/>
    </source>
</evidence>
<dbReference type="RefSeq" id="WP_160497963.1">
    <property type="nucleotide sequence ID" value="NZ_WUBI01000001.1"/>
</dbReference>
<dbReference type="Proteomes" id="UP000460318">
    <property type="component" value="Unassembled WGS sequence"/>
</dbReference>
<keyword evidence="1" id="KW-1133">Transmembrane helix</keyword>
<dbReference type="Pfam" id="PF13800">
    <property type="entry name" value="Sigma_reg_N"/>
    <property type="match status" value="1"/>
</dbReference>
<evidence type="ECO:0000259" key="3">
    <source>
        <dbReference type="Pfam" id="PF13800"/>
    </source>
</evidence>
<reference evidence="4 5" key="1">
    <citation type="submission" date="2019-12" db="EMBL/GenBank/DDBJ databases">
        <title>Paenibacillus sp. nov., an endophytic bacterium isolated from the stem of Dendrobium.</title>
        <authorList>
            <person name="Zhao R."/>
        </authorList>
    </citation>
    <scope>NUCLEOTIDE SEQUENCE [LARGE SCALE GENOMIC DNA]</scope>
    <source>
        <strain evidence="4 5">HJL G12</strain>
    </source>
</reference>
<evidence type="ECO:0000313" key="4">
    <source>
        <dbReference type="EMBL" id="MWV44564.1"/>
    </source>
</evidence>